<accession>A0ACB7C8I0</accession>
<comment type="caution">
    <text evidence="1">The sequence shown here is derived from an EMBL/GenBank/DDBJ whole genome shotgun (WGS) entry which is preliminary data.</text>
</comment>
<name>A0ACB7C8I0_9ASCO</name>
<dbReference type="Proteomes" id="UP000768646">
    <property type="component" value="Unassembled WGS sequence"/>
</dbReference>
<reference evidence="1 2" key="1">
    <citation type="journal article" date="2021" name="Commun. Biol.">
        <title>Genomic insights into the host specific adaptation of the Pneumocystis genus.</title>
        <authorList>
            <person name="Cisse O.H."/>
            <person name="Ma L."/>
            <person name="Dekker J.P."/>
            <person name="Khil P.P."/>
            <person name="Youn J.-H."/>
            <person name="Brenchley J.M."/>
            <person name="Blair R."/>
            <person name="Pahar B."/>
            <person name="Chabe M."/>
            <person name="Van Rompay K.K.A."/>
            <person name="Keesler R."/>
            <person name="Sukura A."/>
            <person name="Hirsch V."/>
            <person name="Kutty G."/>
            <person name="Liu Y."/>
            <person name="Peng L."/>
            <person name="Chen J."/>
            <person name="Song J."/>
            <person name="Weissenbacher-Lang C."/>
            <person name="Xu J."/>
            <person name="Upham N.S."/>
            <person name="Stajich J.E."/>
            <person name="Cuomo C.A."/>
            <person name="Cushion M.T."/>
            <person name="Kovacs J.A."/>
        </authorList>
    </citation>
    <scope>NUCLEOTIDE SEQUENCE [LARGE SCALE GENOMIC DNA]</scope>
    <source>
        <strain evidence="1 2">RABM</strain>
    </source>
</reference>
<proteinExistence type="predicted"/>
<keyword evidence="2" id="KW-1185">Reference proteome</keyword>
<dbReference type="EMBL" id="JABTEG010000013">
    <property type="protein sequence ID" value="KAG4303946.1"/>
    <property type="molecule type" value="Genomic_DNA"/>
</dbReference>
<protein>
    <submittedName>
        <fullName evidence="1">Uncharacterized protein</fullName>
    </submittedName>
</protein>
<organism evidence="1 2">
    <name type="scientific">Pneumocystis oryctolagi</name>
    <dbReference type="NCBI Taxonomy" id="42067"/>
    <lineage>
        <taxon>Eukaryota</taxon>
        <taxon>Fungi</taxon>
        <taxon>Dikarya</taxon>
        <taxon>Ascomycota</taxon>
        <taxon>Taphrinomycotina</taxon>
        <taxon>Pneumocystomycetes</taxon>
        <taxon>Pneumocystaceae</taxon>
        <taxon>Pneumocystis</taxon>
    </lineage>
</organism>
<gene>
    <name evidence="1" type="ORF">PORY_002599</name>
</gene>
<sequence>MIEMYSMSFHQNTRELSESRNSNIEYFNIENINNSSTSALILDVSKLDLLLDKMVQMTDLLPQHPPLHRNTRPLQPIHPHRPSFI</sequence>
<evidence type="ECO:0000313" key="1">
    <source>
        <dbReference type="EMBL" id="KAG4303946.1"/>
    </source>
</evidence>
<evidence type="ECO:0000313" key="2">
    <source>
        <dbReference type="Proteomes" id="UP000768646"/>
    </source>
</evidence>